<keyword evidence="2 6" id="KW-0812">Transmembrane</keyword>
<name>A0A5B8MP05_9CHLO</name>
<evidence type="ECO:0000313" key="7">
    <source>
        <dbReference type="EMBL" id="QDZ22137.1"/>
    </source>
</evidence>
<feature type="transmembrane region" description="Helical" evidence="6">
    <location>
        <begin position="89"/>
        <end position="107"/>
    </location>
</feature>
<feature type="transmembrane region" description="Helical" evidence="6">
    <location>
        <begin position="51"/>
        <end position="77"/>
    </location>
</feature>
<evidence type="ECO:0000256" key="6">
    <source>
        <dbReference type="SAM" id="Phobius"/>
    </source>
</evidence>
<dbReference type="GO" id="GO:0016020">
    <property type="term" value="C:membrane"/>
    <property type="evidence" value="ECO:0007669"/>
    <property type="project" value="UniProtKB-SubCell"/>
</dbReference>
<accession>A0A5B8MP05</accession>
<evidence type="ECO:0000256" key="1">
    <source>
        <dbReference type="ARBA" id="ARBA00004141"/>
    </source>
</evidence>
<feature type="transmembrane region" description="Helical" evidence="6">
    <location>
        <begin position="12"/>
        <end position="30"/>
    </location>
</feature>
<feature type="region of interest" description="Disordered" evidence="5">
    <location>
        <begin position="355"/>
        <end position="396"/>
    </location>
</feature>
<evidence type="ECO:0000256" key="3">
    <source>
        <dbReference type="ARBA" id="ARBA00022989"/>
    </source>
</evidence>
<proteinExistence type="predicted"/>
<protein>
    <submittedName>
        <fullName evidence="7">Subunit alpha of organic solute transporter</fullName>
    </submittedName>
</protein>
<comment type="subcellular location">
    <subcellularLocation>
        <location evidence="1">Membrane</location>
        <topology evidence="1">Multi-pass membrane protein</topology>
    </subcellularLocation>
</comment>
<dbReference type="OrthoDB" id="5348404at2759"/>
<dbReference type="Pfam" id="PF03619">
    <property type="entry name" value="Solute_trans_a"/>
    <property type="match status" value="1"/>
</dbReference>
<feature type="transmembrane region" description="Helical" evidence="6">
    <location>
        <begin position="239"/>
        <end position="263"/>
    </location>
</feature>
<dbReference type="SMART" id="SM01417">
    <property type="entry name" value="Solute_trans_a"/>
    <property type="match status" value="1"/>
</dbReference>
<dbReference type="PROSITE" id="PS51257">
    <property type="entry name" value="PROKAR_LIPOPROTEIN"/>
    <property type="match status" value="1"/>
</dbReference>
<feature type="transmembrane region" description="Helical" evidence="6">
    <location>
        <begin position="203"/>
        <end position="227"/>
    </location>
</feature>
<dbReference type="STRING" id="1764295.A0A5B8MP05"/>
<dbReference type="AlphaFoldDB" id="A0A5B8MP05"/>
<keyword evidence="3 6" id="KW-1133">Transmembrane helix</keyword>
<feature type="transmembrane region" description="Helical" evidence="6">
    <location>
        <begin position="170"/>
        <end position="187"/>
    </location>
</feature>
<evidence type="ECO:0000313" key="8">
    <source>
        <dbReference type="Proteomes" id="UP000316726"/>
    </source>
</evidence>
<evidence type="ECO:0000256" key="5">
    <source>
        <dbReference type="SAM" id="MobiDB-lite"/>
    </source>
</evidence>
<dbReference type="Proteomes" id="UP000316726">
    <property type="component" value="Chromosome 7"/>
</dbReference>
<evidence type="ECO:0000256" key="4">
    <source>
        <dbReference type="ARBA" id="ARBA00023136"/>
    </source>
</evidence>
<sequence>MPWYVTRQATLLASLLACVFAILSVFIAFLHIRHHLRNYHEPVVQRYTIRIVLMVPIYAVMSCISLFFYGSIVSFIVTLVRDIYEAYTLYNFLALMLCLLGGPNVLVSKWKEDAQTTQRGENGDQGGEAVEDHDELGSQFSWWTCTCCLKDLLKIDINNPLFLRMIRQGVMQYIFVKIILAVFQIVLKCVGKYEEQLLNFESGYVYCVVVYNVSIAIALYSLVVFYLATKKYLKPYRPVLKFALVKIIIFVTFWQGLVIKTLFMFHVIEPLKGLNSGASGDFIVNFLICFECVILAGLNILGFPPGTVKKGKETNIVHSLKHFVRMNDVLMDTAHTFLPNQKYSEFVVINAHEGFQQDEEQSPSPEPTQPPEDNDLPLIAIDEPLSHESTVKAAVA</sequence>
<feature type="transmembrane region" description="Helical" evidence="6">
    <location>
        <begin position="283"/>
        <end position="303"/>
    </location>
</feature>
<keyword evidence="4 6" id="KW-0472">Membrane</keyword>
<organism evidence="7 8">
    <name type="scientific">Chloropicon primus</name>
    <dbReference type="NCBI Taxonomy" id="1764295"/>
    <lineage>
        <taxon>Eukaryota</taxon>
        <taxon>Viridiplantae</taxon>
        <taxon>Chlorophyta</taxon>
        <taxon>Chloropicophyceae</taxon>
        <taxon>Chloropicales</taxon>
        <taxon>Chloropicaceae</taxon>
        <taxon>Chloropicon</taxon>
    </lineage>
</organism>
<dbReference type="InterPro" id="IPR005178">
    <property type="entry name" value="Ostalpha/TMEM184C"/>
</dbReference>
<keyword evidence="8" id="KW-1185">Reference proteome</keyword>
<dbReference type="PANTHER" id="PTHR23423">
    <property type="entry name" value="ORGANIC SOLUTE TRANSPORTER-RELATED"/>
    <property type="match status" value="1"/>
</dbReference>
<gene>
    <name evidence="7" type="ORF">A3770_07p46550</name>
</gene>
<dbReference type="EMBL" id="CP031040">
    <property type="protein sequence ID" value="QDZ22137.1"/>
    <property type="molecule type" value="Genomic_DNA"/>
</dbReference>
<evidence type="ECO:0000256" key="2">
    <source>
        <dbReference type="ARBA" id="ARBA00022692"/>
    </source>
</evidence>
<reference evidence="7 8" key="1">
    <citation type="submission" date="2018-07" db="EMBL/GenBank/DDBJ databases">
        <title>The complete nuclear genome of the prasinophyte Chloropicon primus (CCMP1205).</title>
        <authorList>
            <person name="Pombert J.-F."/>
            <person name="Otis C."/>
            <person name="Turmel M."/>
            <person name="Lemieux C."/>
        </authorList>
    </citation>
    <scope>NUCLEOTIDE SEQUENCE [LARGE SCALE GENOMIC DNA]</scope>
    <source>
        <strain evidence="7 8">CCMP1205</strain>
    </source>
</reference>